<reference evidence="3 4" key="1">
    <citation type="journal article" date="2022" name="Front. Cell. Infect. Microbiol.">
        <title>The Genomes of Two Strains of Taenia crassiceps the Animal Model for the Study of Human Cysticercosis.</title>
        <authorList>
            <person name="Bobes R.J."/>
            <person name="Estrada K."/>
            <person name="Rios-Valencia D.G."/>
            <person name="Calderon-Gallegos A."/>
            <person name="de la Torre P."/>
            <person name="Carrero J.C."/>
            <person name="Sanchez-Flores A."/>
            <person name="Laclette J.P."/>
        </authorList>
    </citation>
    <scope>NUCLEOTIDE SEQUENCE [LARGE SCALE GENOMIC DNA]</scope>
    <source>
        <strain evidence="3">WFUcys</strain>
    </source>
</reference>
<feature type="transmembrane region" description="Helical" evidence="2">
    <location>
        <begin position="276"/>
        <end position="306"/>
    </location>
</feature>
<gene>
    <name evidence="3" type="ORF">TcWFU_010247</name>
</gene>
<evidence type="ECO:0000313" key="3">
    <source>
        <dbReference type="EMBL" id="KAL5103312.1"/>
    </source>
</evidence>
<feature type="transmembrane region" description="Helical" evidence="2">
    <location>
        <begin position="140"/>
        <end position="167"/>
    </location>
</feature>
<feature type="transmembrane region" description="Helical" evidence="2">
    <location>
        <begin position="326"/>
        <end position="351"/>
    </location>
</feature>
<name>A0ABR4Q181_9CEST</name>
<keyword evidence="2" id="KW-1133">Transmembrane helix</keyword>
<dbReference type="Proteomes" id="UP001651158">
    <property type="component" value="Unassembled WGS sequence"/>
</dbReference>
<organism evidence="3 4">
    <name type="scientific">Taenia crassiceps</name>
    <dbReference type="NCBI Taxonomy" id="6207"/>
    <lineage>
        <taxon>Eukaryota</taxon>
        <taxon>Metazoa</taxon>
        <taxon>Spiralia</taxon>
        <taxon>Lophotrochozoa</taxon>
        <taxon>Platyhelminthes</taxon>
        <taxon>Cestoda</taxon>
        <taxon>Eucestoda</taxon>
        <taxon>Cyclophyllidea</taxon>
        <taxon>Taeniidae</taxon>
        <taxon>Taenia</taxon>
    </lineage>
</organism>
<dbReference type="EMBL" id="JAKROA010000019">
    <property type="protein sequence ID" value="KAL5103312.1"/>
    <property type="molecule type" value="Genomic_DNA"/>
</dbReference>
<evidence type="ECO:0000256" key="2">
    <source>
        <dbReference type="SAM" id="Phobius"/>
    </source>
</evidence>
<comment type="caution">
    <text evidence="3">The sequence shown here is derived from an EMBL/GenBank/DDBJ whole genome shotgun (WGS) entry which is preliminary data.</text>
</comment>
<evidence type="ECO:0000313" key="4">
    <source>
        <dbReference type="Proteomes" id="UP001651158"/>
    </source>
</evidence>
<keyword evidence="4" id="KW-1185">Reference proteome</keyword>
<sequence length="445" mass="48807">MGCYFNRKFRKHVSYGQHQNLDDDKGGTQKLQALRSPLCTLCTSLPATGTATSAKRTLCKRPPPIGLSVEHICACTHAHTELGSCGHLASRPLLSASCVDVCRSFFVPFFQSAVYFEAMLSETSALGKYRLCPNWTVKGVYFLGLVLQATTLALAIAMLSLGGWIWVKIDTPPTINSRFELSRIEGLLQDCYGRLGDGSEPLISGGHFVTVDQCYMKDFGQYLSSNYTAHQRAISVAGVTLIALALLGSSLDLVTGLHLAFIWFQAPYDSFYIRAYRLLVGFIAAVTSCLFFASMITFHVGLRLSVQRIPYDKLTSTALNPTNGYYVAWACIGVSVLAAWVILSSTCLWALDYVNCRSLAAAFHPTCAQRASTLSMTNGIRNSIYSLTDGVWSVQDPPTLPRYYTSTYGDGSEIRSKTAEPKAGAETETKNENKGTERRKKETEA</sequence>
<keyword evidence="2" id="KW-0812">Transmembrane</keyword>
<protein>
    <submittedName>
        <fullName evidence="3">Uncharacterized protein</fullName>
    </submittedName>
</protein>
<feature type="compositionally biased region" description="Basic and acidic residues" evidence="1">
    <location>
        <begin position="412"/>
        <end position="445"/>
    </location>
</feature>
<keyword evidence="2" id="KW-0472">Membrane</keyword>
<evidence type="ECO:0000256" key="1">
    <source>
        <dbReference type="SAM" id="MobiDB-lite"/>
    </source>
</evidence>
<proteinExistence type="predicted"/>
<feature type="transmembrane region" description="Helical" evidence="2">
    <location>
        <begin position="233"/>
        <end position="264"/>
    </location>
</feature>
<feature type="region of interest" description="Disordered" evidence="1">
    <location>
        <begin position="404"/>
        <end position="445"/>
    </location>
</feature>
<accession>A0ABR4Q181</accession>